<accession>A0A0E9XDG0</accession>
<proteinExistence type="predicted"/>
<name>A0A0E9XDG0_ANGAN</name>
<sequence length="123" mass="13722">MDDKNNKQTNKQRDKRHMHTISPGTSAATIRCTDWISLTPLVQVNISRPRRRAVPHRANLGAAYVRTVTLSTGEGTARYEQTTEGNDKKTYKNPCIDRLSCECVCVCVCVCVLVVREVSHGSC</sequence>
<organism evidence="2">
    <name type="scientific">Anguilla anguilla</name>
    <name type="common">European freshwater eel</name>
    <name type="synonym">Muraena anguilla</name>
    <dbReference type="NCBI Taxonomy" id="7936"/>
    <lineage>
        <taxon>Eukaryota</taxon>
        <taxon>Metazoa</taxon>
        <taxon>Chordata</taxon>
        <taxon>Craniata</taxon>
        <taxon>Vertebrata</taxon>
        <taxon>Euteleostomi</taxon>
        <taxon>Actinopterygii</taxon>
        <taxon>Neopterygii</taxon>
        <taxon>Teleostei</taxon>
        <taxon>Anguilliformes</taxon>
        <taxon>Anguillidae</taxon>
        <taxon>Anguilla</taxon>
    </lineage>
</organism>
<protein>
    <submittedName>
        <fullName evidence="2">Uncharacterized protein</fullName>
    </submittedName>
</protein>
<feature type="region of interest" description="Disordered" evidence="1">
    <location>
        <begin position="1"/>
        <end position="20"/>
    </location>
</feature>
<reference evidence="2" key="2">
    <citation type="journal article" date="2015" name="Fish Shellfish Immunol.">
        <title>Early steps in the European eel (Anguilla anguilla)-Vibrio vulnificus interaction in the gills: Role of the RtxA13 toxin.</title>
        <authorList>
            <person name="Callol A."/>
            <person name="Pajuelo D."/>
            <person name="Ebbesson L."/>
            <person name="Teles M."/>
            <person name="MacKenzie S."/>
            <person name="Amaro C."/>
        </authorList>
    </citation>
    <scope>NUCLEOTIDE SEQUENCE</scope>
</reference>
<dbReference type="EMBL" id="GBXM01008712">
    <property type="protein sequence ID" value="JAH99865.1"/>
    <property type="molecule type" value="Transcribed_RNA"/>
</dbReference>
<dbReference type="AlphaFoldDB" id="A0A0E9XDG0"/>
<evidence type="ECO:0000256" key="1">
    <source>
        <dbReference type="SAM" id="MobiDB-lite"/>
    </source>
</evidence>
<evidence type="ECO:0000313" key="2">
    <source>
        <dbReference type="EMBL" id="JAH99865.1"/>
    </source>
</evidence>
<reference evidence="2" key="1">
    <citation type="submission" date="2014-11" db="EMBL/GenBank/DDBJ databases">
        <authorList>
            <person name="Amaro Gonzalez C."/>
        </authorList>
    </citation>
    <scope>NUCLEOTIDE SEQUENCE</scope>
</reference>